<feature type="transmembrane region" description="Helical" evidence="7">
    <location>
        <begin position="326"/>
        <end position="345"/>
    </location>
</feature>
<evidence type="ECO:0000256" key="4">
    <source>
        <dbReference type="ARBA" id="ARBA00022692"/>
    </source>
</evidence>
<dbReference type="Proteomes" id="UP000092573">
    <property type="component" value="Chromosome"/>
</dbReference>
<keyword evidence="10" id="KW-1185">Reference proteome</keyword>
<dbReference type="Gene3D" id="1.20.1250.20">
    <property type="entry name" value="MFS general substrate transporter like domains"/>
    <property type="match status" value="1"/>
</dbReference>
<evidence type="ECO:0000313" key="9">
    <source>
        <dbReference type="EMBL" id="ANS74414.1"/>
    </source>
</evidence>
<feature type="transmembrane region" description="Helical" evidence="7">
    <location>
        <begin position="297"/>
        <end position="314"/>
    </location>
</feature>
<protein>
    <recommendedName>
        <fullName evidence="8">Major facilitator superfamily (MFS) profile domain-containing protein</fullName>
    </recommendedName>
</protein>
<accession>A0A1B1MZ07</accession>
<feature type="domain" description="Major facilitator superfamily (MFS) profile" evidence="8">
    <location>
        <begin position="11"/>
        <end position="444"/>
    </location>
</feature>
<dbReference type="PANTHER" id="PTHR42718:SF46">
    <property type="entry name" value="BLR6921 PROTEIN"/>
    <property type="match status" value="1"/>
</dbReference>
<evidence type="ECO:0000256" key="2">
    <source>
        <dbReference type="ARBA" id="ARBA00022448"/>
    </source>
</evidence>
<dbReference type="InterPro" id="IPR020846">
    <property type="entry name" value="MFS_dom"/>
</dbReference>
<dbReference type="PROSITE" id="PS50850">
    <property type="entry name" value="MFS"/>
    <property type="match status" value="1"/>
</dbReference>
<dbReference type="PANTHER" id="PTHR42718">
    <property type="entry name" value="MAJOR FACILITATOR SUPERFAMILY MULTIDRUG TRANSPORTER MFSC"/>
    <property type="match status" value="1"/>
</dbReference>
<sequence length="450" mass="49632">MTKTRDYTKWLVVTVALGTLLNPLNSSMISVALSRLQEQFGLSFTDSSWLISTYYLASAVGQPVMGKLSDTWGRKRLFLIGLLLIAVSSALAPFSPNFIWLILFRIIQAFGSSILFPAGMGIIRKRITQNQAQALGILSIFTSISAAFGPSIGGFMLQLGDWPAIFIINFPFLIGSFLLAWKLFPVDERPEAGAKIDWTGVLLFSASIVGWLLFLLSLEKRVNLGYLLISLALTVWFCFYEKRRKEPFIDVAGFVSNLNLSFVYLQYILINIVFYSVFFGVPTYLQHVQKFDSGTTGLVMLAVAGFGVIIAPLTGKWIDKQGSKPALLAGSATLLLGTLLLLLIGDRSGPWFIFAMLSMLGISNGFNNIAMQTSLYAFTRPEETGAASGLFMTSRYLGTIFSSSLLGIVFSKHITTAHFHLVALSGFVIGLGILLLTFRMPRRREQRQNA</sequence>
<feature type="transmembrane region" description="Helical" evidence="7">
    <location>
        <begin position="262"/>
        <end position="285"/>
    </location>
</feature>
<dbReference type="Pfam" id="PF07690">
    <property type="entry name" value="MFS_1"/>
    <property type="match status" value="1"/>
</dbReference>
<dbReference type="Gene3D" id="1.20.1720.10">
    <property type="entry name" value="Multidrug resistance protein D"/>
    <property type="match status" value="1"/>
</dbReference>
<feature type="transmembrane region" description="Helical" evidence="7">
    <location>
        <begin position="77"/>
        <end position="94"/>
    </location>
</feature>
<keyword evidence="6 7" id="KW-0472">Membrane</keyword>
<name>A0A1B1MZ07_9BACL</name>
<dbReference type="OrthoDB" id="102502at2"/>
<keyword evidence="3" id="KW-1003">Cell membrane</keyword>
<feature type="transmembrane region" description="Helical" evidence="7">
    <location>
        <begin position="100"/>
        <end position="123"/>
    </location>
</feature>
<dbReference type="InterPro" id="IPR011701">
    <property type="entry name" value="MFS"/>
</dbReference>
<feature type="transmembrane region" description="Helical" evidence="7">
    <location>
        <begin position="351"/>
        <end position="370"/>
    </location>
</feature>
<gene>
    <name evidence="9" type="ORF">AWM70_07340</name>
</gene>
<evidence type="ECO:0000313" key="10">
    <source>
        <dbReference type="Proteomes" id="UP000092573"/>
    </source>
</evidence>
<feature type="transmembrane region" description="Helical" evidence="7">
    <location>
        <begin position="224"/>
        <end position="241"/>
    </location>
</feature>
<evidence type="ECO:0000256" key="5">
    <source>
        <dbReference type="ARBA" id="ARBA00022989"/>
    </source>
</evidence>
<evidence type="ECO:0000256" key="3">
    <source>
        <dbReference type="ARBA" id="ARBA00022475"/>
    </source>
</evidence>
<organism evidence="9 10">
    <name type="scientific">Paenibacillus yonginensis</name>
    <dbReference type="NCBI Taxonomy" id="1462996"/>
    <lineage>
        <taxon>Bacteria</taxon>
        <taxon>Bacillati</taxon>
        <taxon>Bacillota</taxon>
        <taxon>Bacilli</taxon>
        <taxon>Bacillales</taxon>
        <taxon>Paenibacillaceae</taxon>
        <taxon>Paenibacillus</taxon>
    </lineage>
</organism>
<dbReference type="SUPFAM" id="SSF103473">
    <property type="entry name" value="MFS general substrate transporter"/>
    <property type="match status" value="1"/>
</dbReference>
<feature type="transmembrane region" description="Helical" evidence="7">
    <location>
        <begin position="162"/>
        <end position="184"/>
    </location>
</feature>
<dbReference type="CDD" id="cd17321">
    <property type="entry name" value="MFS_MMR_MDR_like"/>
    <property type="match status" value="1"/>
</dbReference>
<dbReference type="AlphaFoldDB" id="A0A1B1MZ07"/>
<dbReference type="STRING" id="1462996.AWM70_07340"/>
<reference evidence="9 10" key="1">
    <citation type="submission" date="2016-01" db="EMBL/GenBank/DDBJ databases">
        <title>Complete Genome Sequence of Paenibacillus yonginensis DCY84, a novel Plant Growth-Promoting Bacteria with Elicitation of Induced Systemic Resistance.</title>
        <authorList>
            <person name="Kim Y.J."/>
            <person name="Yang D.C."/>
            <person name="Sukweenadhi J."/>
        </authorList>
    </citation>
    <scope>NUCLEOTIDE SEQUENCE [LARGE SCALE GENOMIC DNA]</scope>
    <source>
        <strain evidence="9 10">DCY84</strain>
    </source>
</reference>
<dbReference type="InterPro" id="IPR036259">
    <property type="entry name" value="MFS_trans_sf"/>
</dbReference>
<evidence type="ECO:0000256" key="6">
    <source>
        <dbReference type="ARBA" id="ARBA00023136"/>
    </source>
</evidence>
<keyword evidence="2" id="KW-0813">Transport</keyword>
<feature type="transmembrane region" description="Helical" evidence="7">
    <location>
        <begin position="417"/>
        <end position="438"/>
    </location>
</feature>
<keyword evidence="5 7" id="KW-1133">Transmembrane helix</keyword>
<feature type="transmembrane region" description="Helical" evidence="7">
    <location>
        <begin position="390"/>
        <end position="411"/>
    </location>
</feature>
<evidence type="ECO:0000256" key="7">
    <source>
        <dbReference type="SAM" id="Phobius"/>
    </source>
</evidence>
<comment type="subcellular location">
    <subcellularLocation>
        <location evidence="1">Cell membrane</location>
        <topology evidence="1">Multi-pass membrane protein</topology>
    </subcellularLocation>
</comment>
<evidence type="ECO:0000256" key="1">
    <source>
        <dbReference type="ARBA" id="ARBA00004651"/>
    </source>
</evidence>
<dbReference type="KEGG" id="pyg:AWM70_07340"/>
<proteinExistence type="predicted"/>
<dbReference type="GO" id="GO:0022857">
    <property type="term" value="F:transmembrane transporter activity"/>
    <property type="evidence" value="ECO:0007669"/>
    <property type="project" value="InterPro"/>
</dbReference>
<dbReference type="PRINTS" id="PR01036">
    <property type="entry name" value="TCRTETB"/>
</dbReference>
<keyword evidence="4 7" id="KW-0812">Transmembrane</keyword>
<feature type="transmembrane region" description="Helical" evidence="7">
    <location>
        <begin position="135"/>
        <end position="156"/>
    </location>
</feature>
<dbReference type="RefSeq" id="WP_068695068.1">
    <property type="nucleotide sequence ID" value="NZ_CP014167.1"/>
</dbReference>
<evidence type="ECO:0000259" key="8">
    <source>
        <dbReference type="PROSITE" id="PS50850"/>
    </source>
</evidence>
<dbReference type="GO" id="GO:0005886">
    <property type="term" value="C:plasma membrane"/>
    <property type="evidence" value="ECO:0007669"/>
    <property type="project" value="UniProtKB-SubCell"/>
</dbReference>
<feature type="transmembrane region" description="Helical" evidence="7">
    <location>
        <begin position="196"/>
        <end position="218"/>
    </location>
</feature>
<dbReference type="EMBL" id="CP014167">
    <property type="protein sequence ID" value="ANS74414.1"/>
    <property type="molecule type" value="Genomic_DNA"/>
</dbReference>